<feature type="domain" description="YjiS-like" evidence="2">
    <location>
        <begin position="28"/>
        <end position="61"/>
    </location>
</feature>
<protein>
    <recommendedName>
        <fullName evidence="2">YjiS-like domain-containing protein</fullName>
    </recommendedName>
</protein>
<reference evidence="3 4" key="1">
    <citation type="submission" date="2018-12" db="EMBL/GenBank/DDBJ databases">
        <authorList>
            <person name="Criscuolo A."/>
        </authorList>
    </citation>
    <scope>NUCLEOTIDE SEQUENCE [LARGE SCALE GENOMIC DNA]</scope>
    <source>
        <strain evidence="3">ACIP1116281</strain>
    </source>
</reference>
<feature type="transmembrane region" description="Helical" evidence="1">
    <location>
        <begin position="12"/>
        <end position="28"/>
    </location>
</feature>
<evidence type="ECO:0000256" key="1">
    <source>
        <dbReference type="SAM" id="Phobius"/>
    </source>
</evidence>
<dbReference type="Pfam" id="PF06568">
    <property type="entry name" value="YjiS-like"/>
    <property type="match status" value="1"/>
</dbReference>
<dbReference type="AlphaFoldDB" id="A0A3S4GGM4"/>
<dbReference type="InterPro" id="IPR009506">
    <property type="entry name" value="YjiS-like"/>
</dbReference>
<keyword evidence="1" id="KW-0812">Transmembrane</keyword>
<dbReference type="Proteomes" id="UP000268844">
    <property type="component" value="Unassembled WGS sequence"/>
</dbReference>
<dbReference type="OrthoDB" id="7951056at2"/>
<evidence type="ECO:0000259" key="2">
    <source>
        <dbReference type="Pfam" id="PF06568"/>
    </source>
</evidence>
<keyword evidence="1" id="KW-1133">Transmembrane helix</keyword>
<organism evidence="3 4">
    <name type="scientific">Devosia equisanguinis</name>
    <dbReference type="NCBI Taxonomy" id="2490941"/>
    <lineage>
        <taxon>Bacteria</taxon>
        <taxon>Pseudomonadati</taxon>
        <taxon>Pseudomonadota</taxon>
        <taxon>Alphaproteobacteria</taxon>
        <taxon>Hyphomicrobiales</taxon>
        <taxon>Devosiaceae</taxon>
        <taxon>Devosia</taxon>
    </lineage>
</organism>
<sequence>MALSLPGERSVAAGSHSTIFGAFFAWVAQVKAARQRRTALKGLMGLDANRLQDLGIDRGDIADAMVARNGRTPGMVLSAARARNARA</sequence>
<proteinExistence type="predicted"/>
<evidence type="ECO:0000313" key="3">
    <source>
        <dbReference type="EMBL" id="VDS04095.1"/>
    </source>
</evidence>
<name>A0A3S4GGM4_9HYPH</name>
<keyword evidence="1" id="KW-0472">Membrane</keyword>
<gene>
    <name evidence="3" type="ORF">DEVEQU_01226</name>
</gene>
<evidence type="ECO:0000313" key="4">
    <source>
        <dbReference type="Proteomes" id="UP000268844"/>
    </source>
</evidence>
<dbReference type="RefSeq" id="WP_126149682.1">
    <property type="nucleotide sequence ID" value="NZ_JBHTMH010000001.1"/>
</dbReference>
<accession>A0A3S4GGM4</accession>
<dbReference type="EMBL" id="UZWD01000018">
    <property type="protein sequence ID" value="VDS04095.1"/>
    <property type="molecule type" value="Genomic_DNA"/>
</dbReference>
<keyword evidence="4" id="KW-1185">Reference proteome</keyword>